<feature type="domain" description="Rab-GAP TBC" evidence="2">
    <location>
        <begin position="86"/>
        <end position="326"/>
    </location>
</feature>
<comment type="caution">
    <text evidence="3">The sequence shown here is derived from an EMBL/GenBank/DDBJ whole genome shotgun (WGS) entry which is preliminary data.</text>
</comment>
<dbReference type="PANTHER" id="PTHR47219">
    <property type="entry name" value="RAB GTPASE-ACTIVATING PROTEIN 1-LIKE"/>
    <property type="match status" value="1"/>
</dbReference>
<proteinExistence type="predicted"/>
<protein>
    <recommendedName>
        <fullName evidence="2">Rab-GAP TBC domain-containing protein</fullName>
    </recommendedName>
</protein>
<dbReference type="OrthoDB" id="159449at2759"/>
<feature type="region of interest" description="Disordered" evidence="1">
    <location>
        <begin position="1"/>
        <end position="29"/>
    </location>
</feature>
<evidence type="ECO:0000259" key="2">
    <source>
        <dbReference type="PROSITE" id="PS50086"/>
    </source>
</evidence>
<organism evidence="3 4">
    <name type="scientific">Triparma laevis f. longispina</name>
    <dbReference type="NCBI Taxonomy" id="1714387"/>
    <lineage>
        <taxon>Eukaryota</taxon>
        <taxon>Sar</taxon>
        <taxon>Stramenopiles</taxon>
        <taxon>Ochrophyta</taxon>
        <taxon>Bolidophyceae</taxon>
        <taxon>Parmales</taxon>
        <taxon>Triparmaceae</taxon>
        <taxon>Triparma</taxon>
    </lineage>
</organism>
<dbReference type="AlphaFoldDB" id="A0A9W7AKA3"/>
<dbReference type="InterPro" id="IPR050302">
    <property type="entry name" value="Rab_GAP_TBC_domain"/>
</dbReference>
<evidence type="ECO:0000313" key="3">
    <source>
        <dbReference type="EMBL" id="GMH70927.1"/>
    </source>
</evidence>
<dbReference type="SUPFAM" id="SSF47923">
    <property type="entry name" value="Ypt/Rab-GAP domain of gyp1p"/>
    <property type="match status" value="1"/>
</dbReference>
<evidence type="ECO:0000256" key="1">
    <source>
        <dbReference type="SAM" id="MobiDB-lite"/>
    </source>
</evidence>
<keyword evidence="4" id="KW-1185">Reference proteome</keyword>
<reference evidence="4" key="1">
    <citation type="journal article" date="2023" name="Commun. Biol.">
        <title>Genome analysis of Parmales, the sister group of diatoms, reveals the evolutionary specialization of diatoms from phago-mixotrophs to photoautotrophs.</title>
        <authorList>
            <person name="Ban H."/>
            <person name="Sato S."/>
            <person name="Yoshikawa S."/>
            <person name="Yamada K."/>
            <person name="Nakamura Y."/>
            <person name="Ichinomiya M."/>
            <person name="Sato N."/>
            <person name="Blanc-Mathieu R."/>
            <person name="Endo H."/>
            <person name="Kuwata A."/>
            <person name="Ogata H."/>
        </authorList>
    </citation>
    <scope>NUCLEOTIDE SEQUENCE [LARGE SCALE GENOMIC DNA]</scope>
    <source>
        <strain evidence="4">NIES 3700</strain>
    </source>
</reference>
<dbReference type="PANTHER" id="PTHR47219:SF9">
    <property type="entry name" value="GTPASE ACTIVATING PROTEIN AND CENTROSOME-ASSOCIATED, ISOFORM B"/>
    <property type="match status" value="1"/>
</dbReference>
<accession>A0A9W7AKA3</accession>
<dbReference type="Gene3D" id="1.10.472.80">
    <property type="entry name" value="Ypt/Rab-GAP domain of gyp1p, domain 3"/>
    <property type="match status" value="1"/>
</dbReference>
<dbReference type="GO" id="GO:0005096">
    <property type="term" value="F:GTPase activator activity"/>
    <property type="evidence" value="ECO:0007669"/>
    <property type="project" value="TreeGrafter"/>
</dbReference>
<name>A0A9W7AKA3_9STRA</name>
<evidence type="ECO:0000313" key="4">
    <source>
        <dbReference type="Proteomes" id="UP001165122"/>
    </source>
</evidence>
<dbReference type="Proteomes" id="UP001165122">
    <property type="component" value="Unassembled WGS sequence"/>
</dbReference>
<dbReference type="PROSITE" id="PS50086">
    <property type="entry name" value="TBC_RABGAP"/>
    <property type="match status" value="1"/>
</dbReference>
<dbReference type="GO" id="GO:0031267">
    <property type="term" value="F:small GTPase binding"/>
    <property type="evidence" value="ECO:0007669"/>
    <property type="project" value="TreeGrafter"/>
</dbReference>
<dbReference type="InterPro" id="IPR000195">
    <property type="entry name" value="Rab-GAP-TBC_dom"/>
</dbReference>
<dbReference type="InterPro" id="IPR035969">
    <property type="entry name" value="Rab-GAP_TBC_sf"/>
</dbReference>
<dbReference type="EMBL" id="BRXW01000631">
    <property type="protein sequence ID" value="GMH70927.1"/>
    <property type="molecule type" value="Genomic_DNA"/>
</dbReference>
<dbReference type="Gene3D" id="1.10.8.270">
    <property type="entry name" value="putative rabgap domain of human tbc1 domain family member 14 like domains"/>
    <property type="match status" value="1"/>
</dbReference>
<gene>
    <name evidence="3" type="ORF">TrLO_g9343</name>
</gene>
<dbReference type="Pfam" id="PF00566">
    <property type="entry name" value="RabGAP-TBC"/>
    <property type="match status" value="1"/>
</dbReference>
<sequence>MSTSPTLTSSYHSALTSSTSQSSSSSSPTPSTSSSLLSLLFSHPLSPQISVYLPSIAPLVLLSTLISLPPPISLIKHYITTHGCTNLPPPSRLHYYSYILNTRSSFITTLSNLPQFKDGTDFNIDPLLIYLQILHSQPSGTIESLINLPPTPLSETGKQGEILRDITRTFPLTTFFKTQSNRQSLSNILNVVGEIGGVGYCQGMNYVVAGMLLCSHLPTGSNEERIQIESQITFILTTLIQPHHLNPSFDLSFDQFWGTHIPGMRLACYQFETLGREKDKRLWDHVEGGGFRLSDVMVAKGFITGEMYDVEVGDCFVVLDAVVTFGRVGILKLGLKRLGRKRGEIMESGVEEVGKILRERGGEGVDFVREALGWEVGEGRCREMERELELIMLEEQVSEIDTPGKPPPQQPQRPNFDTWSHRYGPTNSLIPRNLLQSTKQNLHNLEKSTDHDSAILRSKISSSSVKISSIHDSIITLKLKLMHHVEKCDSLVLQKNTIKSQTSHLLTLHAPSQQSTLPSDLTALKKKMESVEKTLDKSIIDRDLIFGEIHVLEEEIEEEKERKEMLCTALEVVFERKGEEREMVLEKLKDNRLEM</sequence>